<name>A0AAD7ZJ28_DIPPU</name>
<organism evidence="1 2">
    <name type="scientific">Diploptera punctata</name>
    <name type="common">Pacific beetle cockroach</name>
    <dbReference type="NCBI Taxonomy" id="6984"/>
    <lineage>
        <taxon>Eukaryota</taxon>
        <taxon>Metazoa</taxon>
        <taxon>Ecdysozoa</taxon>
        <taxon>Arthropoda</taxon>
        <taxon>Hexapoda</taxon>
        <taxon>Insecta</taxon>
        <taxon>Pterygota</taxon>
        <taxon>Neoptera</taxon>
        <taxon>Polyneoptera</taxon>
        <taxon>Dictyoptera</taxon>
        <taxon>Blattodea</taxon>
        <taxon>Blaberoidea</taxon>
        <taxon>Blaberidae</taxon>
        <taxon>Diplopterinae</taxon>
        <taxon>Diploptera</taxon>
    </lineage>
</organism>
<evidence type="ECO:0000313" key="1">
    <source>
        <dbReference type="EMBL" id="KAJ9581265.1"/>
    </source>
</evidence>
<dbReference type="Proteomes" id="UP001233999">
    <property type="component" value="Unassembled WGS sequence"/>
</dbReference>
<proteinExistence type="predicted"/>
<feature type="non-terminal residue" evidence="1">
    <location>
        <position position="95"/>
    </location>
</feature>
<sequence length="95" mass="10305">GKLLAVTVPAILKEGSGNVLISGDIYGIITEYTVVALLPHQIVIYGTCQTADGNPLYFIQTADSTLNDDVLNNLLQQLDLDLSDFVDNCESNNYK</sequence>
<reference evidence="1" key="1">
    <citation type="journal article" date="2023" name="IScience">
        <title>Live-bearing cockroach genome reveals convergent evolutionary mechanisms linked to viviparity in insects and beyond.</title>
        <authorList>
            <person name="Fouks B."/>
            <person name="Harrison M.C."/>
            <person name="Mikhailova A.A."/>
            <person name="Marchal E."/>
            <person name="English S."/>
            <person name="Carruthers M."/>
            <person name="Jennings E.C."/>
            <person name="Chiamaka E.L."/>
            <person name="Frigard R.A."/>
            <person name="Pippel M."/>
            <person name="Attardo G.M."/>
            <person name="Benoit J.B."/>
            <person name="Bornberg-Bauer E."/>
            <person name="Tobe S.S."/>
        </authorList>
    </citation>
    <scope>NUCLEOTIDE SEQUENCE</scope>
    <source>
        <strain evidence="1">Stay&amp;Tobe</strain>
    </source>
</reference>
<dbReference type="EMBL" id="JASPKZ010007961">
    <property type="protein sequence ID" value="KAJ9581265.1"/>
    <property type="molecule type" value="Genomic_DNA"/>
</dbReference>
<dbReference type="AlphaFoldDB" id="A0AAD7ZJ28"/>
<evidence type="ECO:0000313" key="2">
    <source>
        <dbReference type="Proteomes" id="UP001233999"/>
    </source>
</evidence>
<gene>
    <name evidence="1" type="ORF">L9F63_023558</name>
</gene>
<accession>A0AAD7ZJ28</accession>
<comment type="caution">
    <text evidence="1">The sequence shown here is derived from an EMBL/GenBank/DDBJ whole genome shotgun (WGS) entry which is preliminary data.</text>
</comment>
<protein>
    <submittedName>
        <fullName evidence="1">Uncharacterized protein</fullName>
    </submittedName>
</protein>
<keyword evidence="2" id="KW-1185">Reference proteome</keyword>
<reference evidence="1" key="2">
    <citation type="submission" date="2023-05" db="EMBL/GenBank/DDBJ databases">
        <authorList>
            <person name="Fouks B."/>
        </authorList>
    </citation>
    <scope>NUCLEOTIDE SEQUENCE</scope>
    <source>
        <strain evidence="1">Stay&amp;Tobe</strain>
        <tissue evidence="1">Testes</tissue>
    </source>
</reference>